<gene>
    <name evidence="1" type="ORF">V9385_15670</name>
</gene>
<dbReference type="RefSeq" id="WP_137188662.1">
    <property type="nucleotide sequence ID" value="NZ_CP146691.1"/>
</dbReference>
<proteinExistence type="predicted"/>
<evidence type="ECO:0000313" key="1">
    <source>
        <dbReference type="EMBL" id="WWY19105.1"/>
    </source>
</evidence>
<evidence type="ECO:0000313" key="2">
    <source>
        <dbReference type="Proteomes" id="UP001375228"/>
    </source>
</evidence>
<dbReference type="EMBL" id="CP146691">
    <property type="protein sequence ID" value="WWY19105.1"/>
    <property type="molecule type" value="Genomic_DNA"/>
</dbReference>
<reference evidence="1 2" key="1">
    <citation type="submission" date="2024-03" db="EMBL/GenBank/DDBJ databases">
        <title>Pseudomonas juntendi.</title>
        <authorList>
            <person name="Liu Y."/>
        </authorList>
    </citation>
    <scope>NUCLEOTIDE SEQUENCE [LARGE SCALE GENOMIC DNA]</scope>
    <source>
        <strain evidence="1 2">L4046hy</strain>
    </source>
</reference>
<keyword evidence="2" id="KW-1185">Reference proteome</keyword>
<name>A0ABZ2J7D7_9PSED</name>
<sequence length="63" mass="7382">MSWIVLIDLRENNGHFINIVDEHDNIAKFPTREEAIAAARRNELSEFYPAYAISVDEEEIEYI</sequence>
<dbReference type="Proteomes" id="UP001375228">
    <property type="component" value="Chromosome"/>
</dbReference>
<protein>
    <submittedName>
        <fullName evidence="1">Uncharacterized protein</fullName>
    </submittedName>
</protein>
<organism evidence="1 2">
    <name type="scientific">Pseudomonas juntendi</name>
    <dbReference type="NCBI Taxonomy" id="2666183"/>
    <lineage>
        <taxon>Bacteria</taxon>
        <taxon>Pseudomonadati</taxon>
        <taxon>Pseudomonadota</taxon>
        <taxon>Gammaproteobacteria</taxon>
        <taxon>Pseudomonadales</taxon>
        <taxon>Pseudomonadaceae</taxon>
        <taxon>Pseudomonas</taxon>
    </lineage>
</organism>
<accession>A0ABZ2J7D7</accession>